<dbReference type="AlphaFoldDB" id="A0A0C2I509"/>
<organism evidence="2 3">
    <name type="scientific">Thelohanellus kitauei</name>
    <name type="common">Myxosporean</name>
    <dbReference type="NCBI Taxonomy" id="669202"/>
    <lineage>
        <taxon>Eukaryota</taxon>
        <taxon>Metazoa</taxon>
        <taxon>Cnidaria</taxon>
        <taxon>Myxozoa</taxon>
        <taxon>Myxosporea</taxon>
        <taxon>Bivalvulida</taxon>
        <taxon>Platysporina</taxon>
        <taxon>Myxobolidae</taxon>
        <taxon>Thelohanellus</taxon>
    </lineage>
</organism>
<gene>
    <name evidence="2" type="ORF">RF11_13391</name>
</gene>
<keyword evidence="1" id="KW-0812">Transmembrane</keyword>
<evidence type="ECO:0000313" key="2">
    <source>
        <dbReference type="EMBL" id="KII60228.1"/>
    </source>
</evidence>
<keyword evidence="1" id="KW-1133">Transmembrane helix</keyword>
<evidence type="ECO:0000313" key="3">
    <source>
        <dbReference type="Proteomes" id="UP000031668"/>
    </source>
</evidence>
<protein>
    <submittedName>
        <fullName evidence="2">Uncharacterized protein</fullName>
    </submittedName>
</protein>
<feature type="transmembrane region" description="Helical" evidence="1">
    <location>
        <begin position="65"/>
        <end position="85"/>
    </location>
</feature>
<dbReference type="Proteomes" id="UP000031668">
    <property type="component" value="Unassembled WGS sequence"/>
</dbReference>
<sequence length="128" mass="15223">MIHKTDNFIFPIASLHLASRKKLYNIVMTSISNMTIYILLVKNFYQRYHDLCEVSYVSFVTNWPLYMILASIIEIVIFTSFNLTIRSDPLRVEPFEDGYKLRNTRRNMFSQIVDRSYKIDNEIVEPTQ</sequence>
<keyword evidence="1" id="KW-0472">Membrane</keyword>
<dbReference type="EMBL" id="JWZT01005751">
    <property type="protein sequence ID" value="KII60228.1"/>
    <property type="molecule type" value="Genomic_DNA"/>
</dbReference>
<reference evidence="2 3" key="1">
    <citation type="journal article" date="2014" name="Genome Biol. Evol.">
        <title>The genome of the myxosporean Thelohanellus kitauei shows adaptations to nutrient acquisition within its fish host.</title>
        <authorList>
            <person name="Yang Y."/>
            <person name="Xiong J."/>
            <person name="Zhou Z."/>
            <person name="Huo F."/>
            <person name="Miao W."/>
            <person name="Ran C."/>
            <person name="Liu Y."/>
            <person name="Zhang J."/>
            <person name="Feng J."/>
            <person name="Wang M."/>
            <person name="Wang M."/>
            <person name="Wang L."/>
            <person name="Yao B."/>
        </authorList>
    </citation>
    <scope>NUCLEOTIDE SEQUENCE [LARGE SCALE GENOMIC DNA]</scope>
    <source>
        <strain evidence="2">Wuqing</strain>
    </source>
</reference>
<evidence type="ECO:0000256" key="1">
    <source>
        <dbReference type="SAM" id="Phobius"/>
    </source>
</evidence>
<proteinExistence type="predicted"/>
<name>A0A0C2I509_THEKT</name>
<accession>A0A0C2I509</accession>
<feature type="transmembrane region" description="Helical" evidence="1">
    <location>
        <begin position="23"/>
        <end position="45"/>
    </location>
</feature>
<keyword evidence="3" id="KW-1185">Reference proteome</keyword>
<comment type="caution">
    <text evidence="2">The sequence shown here is derived from an EMBL/GenBank/DDBJ whole genome shotgun (WGS) entry which is preliminary data.</text>
</comment>